<dbReference type="Proteomes" id="UP000234857">
    <property type="component" value="Unassembled WGS sequence"/>
</dbReference>
<evidence type="ECO:0000259" key="3">
    <source>
        <dbReference type="SMART" id="SM00331"/>
    </source>
</evidence>
<comment type="caution">
    <text evidence="4">The sequence shown here is derived from an EMBL/GenBank/DDBJ whole genome shotgun (WGS) entry which is preliminary data.</text>
</comment>
<dbReference type="Pfam" id="PF13492">
    <property type="entry name" value="GAF_3"/>
    <property type="match status" value="1"/>
</dbReference>
<dbReference type="InterPro" id="IPR001932">
    <property type="entry name" value="PPM-type_phosphatase-like_dom"/>
</dbReference>
<feature type="domain" description="PPM-type phosphatase" evidence="3">
    <location>
        <begin position="183"/>
        <end position="401"/>
    </location>
</feature>
<dbReference type="InterPro" id="IPR003018">
    <property type="entry name" value="GAF"/>
</dbReference>
<accession>A0A2N5ZK91</accession>
<dbReference type="Gene3D" id="3.60.40.10">
    <property type="entry name" value="PPM-type phosphatase domain"/>
    <property type="match status" value="1"/>
</dbReference>
<dbReference type="InterPro" id="IPR052016">
    <property type="entry name" value="Bact_Sigma-Reg"/>
</dbReference>
<evidence type="ECO:0000313" key="5">
    <source>
        <dbReference type="Proteomes" id="UP000234857"/>
    </source>
</evidence>
<evidence type="ECO:0000256" key="1">
    <source>
        <dbReference type="ARBA" id="ARBA00022801"/>
    </source>
</evidence>
<dbReference type="GO" id="GO:0016791">
    <property type="term" value="F:phosphatase activity"/>
    <property type="evidence" value="ECO:0007669"/>
    <property type="project" value="TreeGrafter"/>
</dbReference>
<evidence type="ECO:0008006" key="6">
    <source>
        <dbReference type="Google" id="ProtNLM"/>
    </source>
</evidence>
<gene>
    <name evidence="4" type="ORF">C0601_03155</name>
</gene>
<dbReference type="EMBL" id="PKTG01000043">
    <property type="protein sequence ID" value="PLX19022.1"/>
    <property type="molecule type" value="Genomic_DNA"/>
</dbReference>
<dbReference type="SMART" id="SM00331">
    <property type="entry name" value="PP2C_SIG"/>
    <property type="match status" value="1"/>
</dbReference>
<keyword evidence="1" id="KW-0378">Hydrolase</keyword>
<proteinExistence type="predicted"/>
<dbReference type="SUPFAM" id="SSF55781">
    <property type="entry name" value="GAF domain-like"/>
    <property type="match status" value="1"/>
</dbReference>
<dbReference type="Pfam" id="PF07228">
    <property type="entry name" value="SpoIIE"/>
    <property type="match status" value="1"/>
</dbReference>
<dbReference type="SMART" id="SM00065">
    <property type="entry name" value="GAF"/>
    <property type="match status" value="1"/>
</dbReference>
<evidence type="ECO:0000313" key="4">
    <source>
        <dbReference type="EMBL" id="PLX19022.1"/>
    </source>
</evidence>
<dbReference type="InterPro" id="IPR029016">
    <property type="entry name" value="GAF-like_dom_sf"/>
</dbReference>
<evidence type="ECO:0000259" key="2">
    <source>
        <dbReference type="SMART" id="SM00065"/>
    </source>
</evidence>
<sequence length="401" mass="46385">MQKNILSNKDSLKFLQEISYSVSTVFNFDALIRIVVDKIMEIMNCERCSIVLLDEDNKPFVRLAKGFKKDGFTENEKISQIGDVTSTIINTKKSILDNERKFLSVPIINNDRIIGIINITDRKDLKEFTEAEENLLFILSTQIGYAIETIRLHKNIIKMERLTKEMELAASLQSKIVKEISSFDKVQMCTYYKPAFEVGGDYFEKFKITDDLFLVALGDVSGKGLYASIIVVMLHSLLKMICNFHGESIDLVETARTLNNTLYEEIGNDLTYSTMVLFLIDTKNNKMEYVNAGHNYPLFLREKNIDTLKTGGIFLGSFNGLEYKKETIDLKKDDLLCIYSDGLIEYESDIDNLQRQDDFKKILKKHSNLPLEKILDKIFYEYYDFQKKQLMDDVSIILMRF</sequence>
<dbReference type="InterPro" id="IPR036457">
    <property type="entry name" value="PPM-type-like_dom_sf"/>
</dbReference>
<feature type="domain" description="GAF" evidence="2">
    <location>
        <begin position="27"/>
        <end position="157"/>
    </location>
</feature>
<dbReference type="PANTHER" id="PTHR43156">
    <property type="entry name" value="STAGE II SPORULATION PROTEIN E-RELATED"/>
    <property type="match status" value="1"/>
</dbReference>
<dbReference type="PANTHER" id="PTHR43156:SF2">
    <property type="entry name" value="STAGE II SPORULATION PROTEIN E"/>
    <property type="match status" value="1"/>
</dbReference>
<protein>
    <recommendedName>
        <fullName evidence="6">PPM-type phosphatase domain-containing protein</fullName>
    </recommendedName>
</protein>
<dbReference type="AlphaFoldDB" id="A0A2N5ZK91"/>
<name>A0A2N5ZK91_MUIH1</name>
<organism evidence="4 5">
    <name type="scientific">Muiribacterium halophilum</name>
    <dbReference type="NCBI Taxonomy" id="2053465"/>
    <lineage>
        <taxon>Bacteria</taxon>
        <taxon>Candidatus Muiribacteriota</taxon>
        <taxon>Candidatus Muiribacteriia</taxon>
        <taxon>Candidatus Muiribacteriales</taxon>
        <taxon>Candidatus Muiribacteriaceae</taxon>
        <taxon>Candidatus Muiribacterium</taxon>
    </lineage>
</organism>
<dbReference type="SUPFAM" id="SSF81606">
    <property type="entry name" value="PP2C-like"/>
    <property type="match status" value="1"/>
</dbReference>
<dbReference type="Gene3D" id="3.30.450.40">
    <property type="match status" value="2"/>
</dbReference>
<reference evidence="4 5" key="1">
    <citation type="submission" date="2017-11" db="EMBL/GenBank/DDBJ databases">
        <title>Genome-resolved metagenomics identifies genetic mobility, metabolic interactions, and unexpected diversity in perchlorate-reducing communities.</title>
        <authorList>
            <person name="Barnum T.P."/>
            <person name="Figueroa I.A."/>
            <person name="Carlstrom C.I."/>
            <person name="Lucas L.N."/>
            <person name="Engelbrektson A.L."/>
            <person name="Coates J.D."/>
        </authorList>
    </citation>
    <scope>NUCLEOTIDE SEQUENCE [LARGE SCALE GENOMIC DNA]</scope>
    <source>
        <strain evidence="4">BM706</strain>
    </source>
</reference>